<keyword evidence="6 11" id="KW-0547">Nucleotide-binding</keyword>
<keyword evidence="4 11" id="KW-0963">Cytoplasm</keyword>
<name>A7VRP0_9FIRM</name>
<dbReference type="GO" id="GO:0140096">
    <property type="term" value="F:catalytic activity, acting on a protein"/>
    <property type="evidence" value="ECO:0007669"/>
    <property type="project" value="UniProtKB-ARBA"/>
</dbReference>
<evidence type="ECO:0000256" key="2">
    <source>
        <dbReference type="ARBA" id="ARBA00008226"/>
    </source>
</evidence>
<keyword evidence="9 11" id="KW-0030">Aminoacyl-tRNA synthetase</keyword>
<evidence type="ECO:0000259" key="13">
    <source>
        <dbReference type="PROSITE" id="PS50862"/>
    </source>
</evidence>
<dbReference type="InterPro" id="IPR006195">
    <property type="entry name" value="aa-tRNA-synth_II"/>
</dbReference>
<feature type="binding site" evidence="12">
    <location>
        <position position="141"/>
    </location>
    <ligand>
        <name>L-histidine</name>
        <dbReference type="ChEBI" id="CHEBI:57595"/>
    </ligand>
</feature>
<dbReference type="FunFam" id="3.30.930.10:FF:000005">
    <property type="entry name" value="Histidine--tRNA ligase"/>
    <property type="match status" value="1"/>
</dbReference>
<dbReference type="CDD" id="cd00773">
    <property type="entry name" value="HisRS-like_core"/>
    <property type="match status" value="1"/>
</dbReference>
<feature type="binding site" evidence="12">
    <location>
        <position position="268"/>
    </location>
    <ligand>
        <name>L-histidine</name>
        <dbReference type="ChEBI" id="CHEBI:57595"/>
    </ligand>
</feature>
<accession>A7VRP0</accession>
<gene>
    <name evidence="11 14" type="primary">hisS</name>
    <name evidence="14" type="ORF">CLOLEP_01224</name>
</gene>
<comment type="similarity">
    <text evidence="2 11">Belongs to the class-II aminoacyl-tRNA synthetase family.</text>
</comment>
<dbReference type="Proteomes" id="UP000003490">
    <property type="component" value="Unassembled WGS sequence"/>
</dbReference>
<comment type="caution">
    <text evidence="14">The sequence shown here is derived from an EMBL/GenBank/DDBJ whole genome shotgun (WGS) entry which is preliminary data.</text>
</comment>
<evidence type="ECO:0000256" key="11">
    <source>
        <dbReference type="HAMAP-Rule" id="MF_00127"/>
    </source>
</evidence>
<dbReference type="InterPro" id="IPR033656">
    <property type="entry name" value="HisRS_anticodon"/>
</dbReference>
<evidence type="ECO:0000313" key="14">
    <source>
        <dbReference type="EMBL" id="EDO61720.1"/>
    </source>
</evidence>
<comment type="catalytic activity">
    <reaction evidence="10 11">
        <text>tRNA(His) + L-histidine + ATP = L-histidyl-tRNA(His) + AMP + diphosphate + H(+)</text>
        <dbReference type="Rhea" id="RHEA:17313"/>
        <dbReference type="Rhea" id="RHEA-COMP:9665"/>
        <dbReference type="Rhea" id="RHEA-COMP:9689"/>
        <dbReference type="ChEBI" id="CHEBI:15378"/>
        <dbReference type="ChEBI" id="CHEBI:30616"/>
        <dbReference type="ChEBI" id="CHEBI:33019"/>
        <dbReference type="ChEBI" id="CHEBI:57595"/>
        <dbReference type="ChEBI" id="CHEBI:78442"/>
        <dbReference type="ChEBI" id="CHEBI:78527"/>
        <dbReference type="ChEBI" id="CHEBI:456215"/>
        <dbReference type="EC" id="6.1.1.21"/>
    </reaction>
</comment>
<dbReference type="CDD" id="cd00859">
    <property type="entry name" value="HisRS_anticodon"/>
    <property type="match status" value="1"/>
</dbReference>
<keyword evidence="5 11" id="KW-0436">Ligase</keyword>
<dbReference type="SUPFAM" id="SSF55681">
    <property type="entry name" value="Class II aaRS and biotin synthetases"/>
    <property type="match status" value="1"/>
</dbReference>
<feature type="binding site" evidence="12">
    <location>
        <begin position="92"/>
        <end position="94"/>
    </location>
    <ligand>
        <name>L-histidine</name>
        <dbReference type="ChEBI" id="CHEBI:57595"/>
    </ligand>
</feature>
<feature type="binding site" evidence="12">
    <location>
        <position position="137"/>
    </location>
    <ligand>
        <name>L-histidine</name>
        <dbReference type="ChEBI" id="CHEBI:57595"/>
    </ligand>
</feature>
<reference evidence="14 15" key="2">
    <citation type="submission" date="2007-08" db="EMBL/GenBank/DDBJ databases">
        <authorList>
            <person name="Fulton L."/>
            <person name="Clifton S."/>
            <person name="Fulton B."/>
            <person name="Xu J."/>
            <person name="Minx P."/>
            <person name="Pepin K.H."/>
            <person name="Johnson M."/>
            <person name="Thiruvilangam P."/>
            <person name="Bhonagiri V."/>
            <person name="Nash W.E."/>
            <person name="Wang C."/>
            <person name="Mardis E.R."/>
            <person name="Wilson R.K."/>
        </authorList>
    </citation>
    <scope>NUCLEOTIDE SEQUENCE [LARGE SCALE GENOMIC DNA]</scope>
    <source>
        <strain evidence="14 15">DSM 753</strain>
    </source>
</reference>
<dbReference type="HOGENOM" id="CLU_025113_1_1_9"/>
<dbReference type="GO" id="GO:0005737">
    <property type="term" value="C:cytoplasm"/>
    <property type="evidence" value="ECO:0007669"/>
    <property type="project" value="UniProtKB-SubCell"/>
</dbReference>
<dbReference type="GO" id="GO:0005524">
    <property type="term" value="F:ATP binding"/>
    <property type="evidence" value="ECO:0007669"/>
    <property type="project" value="UniProtKB-UniRule"/>
</dbReference>
<evidence type="ECO:0000256" key="9">
    <source>
        <dbReference type="ARBA" id="ARBA00023146"/>
    </source>
</evidence>
<dbReference type="PROSITE" id="PS50862">
    <property type="entry name" value="AA_TRNA_LIGASE_II"/>
    <property type="match status" value="1"/>
</dbReference>
<comment type="subunit">
    <text evidence="3 11">Homodimer.</text>
</comment>
<dbReference type="HAMAP" id="MF_00127">
    <property type="entry name" value="His_tRNA_synth"/>
    <property type="match status" value="1"/>
</dbReference>
<dbReference type="SUPFAM" id="SSF52954">
    <property type="entry name" value="Class II aaRS ABD-related"/>
    <property type="match status" value="1"/>
</dbReference>
<dbReference type="NCBIfam" id="TIGR00442">
    <property type="entry name" value="hisS"/>
    <property type="match status" value="1"/>
</dbReference>
<evidence type="ECO:0000256" key="10">
    <source>
        <dbReference type="ARBA" id="ARBA00047639"/>
    </source>
</evidence>
<dbReference type="Pfam" id="PF13393">
    <property type="entry name" value="tRNA-synt_His"/>
    <property type="match status" value="2"/>
</dbReference>
<dbReference type="InterPro" id="IPR004154">
    <property type="entry name" value="Anticodon-bd"/>
</dbReference>
<dbReference type="AlphaFoldDB" id="A7VRP0"/>
<keyword evidence="7 11" id="KW-0067">ATP-binding</keyword>
<proteinExistence type="inferred from homology"/>
<comment type="subcellular location">
    <subcellularLocation>
        <location evidence="1 11">Cytoplasm</location>
    </subcellularLocation>
</comment>
<dbReference type="Gene3D" id="3.40.50.800">
    <property type="entry name" value="Anticodon-binding domain"/>
    <property type="match status" value="1"/>
</dbReference>
<evidence type="ECO:0000256" key="6">
    <source>
        <dbReference type="ARBA" id="ARBA00022741"/>
    </source>
</evidence>
<dbReference type="InterPro" id="IPR015807">
    <property type="entry name" value="His-tRNA-ligase"/>
</dbReference>
<dbReference type="GO" id="GO:0006427">
    <property type="term" value="P:histidyl-tRNA aminoacylation"/>
    <property type="evidence" value="ECO:0007669"/>
    <property type="project" value="UniProtKB-UniRule"/>
</dbReference>
<dbReference type="InterPro" id="IPR004516">
    <property type="entry name" value="HisRS/HisZ"/>
</dbReference>
<evidence type="ECO:0000256" key="3">
    <source>
        <dbReference type="ARBA" id="ARBA00011738"/>
    </source>
</evidence>
<dbReference type="InterPro" id="IPR045864">
    <property type="entry name" value="aa-tRNA-synth_II/BPL/LPL"/>
</dbReference>
<dbReference type="eggNOG" id="COG0124">
    <property type="taxonomic scope" value="Bacteria"/>
</dbReference>
<dbReference type="EC" id="6.1.1.21" evidence="11"/>
<dbReference type="EMBL" id="ABCB02000017">
    <property type="protein sequence ID" value="EDO61720.1"/>
    <property type="molecule type" value="Genomic_DNA"/>
</dbReference>
<reference evidence="14 15" key="1">
    <citation type="submission" date="2007-08" db="EMBL/GenBank/DDBJ databases">
        <title>Draft genome sequence of Clostridium leptum (DSM 753).</title>
        <authorList>
            <person name="Sudarsanam P."/>
            <person name="Ley R."/>
            <person name="Guruge J."/>
            <person name="Turnbaugh P.J."/>
            <person name="Mahowald M."/>
            <person name="Liep D."/>
            <person name="Gordon J."/>
        </authorList>
    </citation>
    <scope>NUCLEOTIDE SEQUENCE [LARGE SCALE GENOMIC DNA]</scope>
    <source>
        <strain evidence="14 15">DSM 753</strain>
    </source>
</reference>
<protein>
    <recommendedName>
        <fullName evidence="11">Histidine--tRNA ligase</fullName>
        <ecNumber evidence="11">6.1.1.21</ecNumber>
    </recommendedName>
    <alternativeName>
        <fullName evidence="11">Histidyl-tRNA synthetase</fullName>
        <shortName evidence="11">HisRS</shortName>
    </alternativeName>
</protein>
<evidence type="ECO:0000256" key="12">
    <source>
        <dbReference type="PIRSR" id="PIRSR001549-1"/>
    </source>
</evidence>
<evidence type="ECO:0000256" key="5">
    <source>
        <dbReference type="ARBA" id="ARBA00022598"/>
    </source>
</evidence>
<dbReference type="GO" id="GO:0004821">
    <property type="term" value="F:histidine-tRNA ligase activity"/>
    <property type="evidence" value="ECO:0007669"/>
    <property type="project" value="UniProtKB-UniRule"/>
</dbReference>
<evidence type="ECO:0000256" key="7">
    <source>
        <dbReference type="ARBA" id="ARBA00022840"/>
    </source>
</evidence>
<evidence type="ECO:0000256" key="4">
    <source>
        <dbReference type="ARBA" id="ARBA00022490"/>
    </source>
</evidence>
<evidence type="ECO:0000313" key="15">
    <source>
        <dbReference type="Proteomes" id="UP000003490"/>
    </source>
</evidence>
<sequence length="442" mass="48761">MREIKKEEVMGLLTKGPRGTQDVLPKESYQWQVVEDAMRRICSAYGFKEIRTPVFEHTELFQRSVGETTDVVQKEMYTFQDKGGRSITLRPEGTAGAVRAMVEHGLYNDALPIKAYYFTSCYRYEKPQAGRLREFHQFGVEVFGAGAPSADAEVICLAKSVFDVLGVKNLSLEINSIGCPKCRAEYHKALKEYFQGYQDQLCETCLGRLNRNPMRILDCKSPVCSKIAEGAPVMLDYLCGECREHFEGVKTCLDTMGIAYTVNPTIVRGLDYYTKTVFEFVSTGIGAQGTVCGGGRYDGLVEEIGGPSMPSLGFGLGLERLMLVLAQPDSALAAVTPPTCDLYVASLGDKAKAQAFRLAELVRTTSLNAECDLVGRSLKAQMKYADKLGAKFSLVLGDSELEEQKAKVKNMATGEQKEISLGESFVDEFTQIYFDAQSSLSL</sequence>
<feature type="domain" description="Aminoacyl-transfer RNA synthetases class-II family profile" evidence="13">
    <location>
        <begin position="34"/>
        <end position="337"/>
    </location>
</feature>
<feature type="binding site" evidence="12">
    <location>
        <begin position="272"/>
        <end position="273"/>
    </location>
    <ligand>
        <name>L-histidine</name>
        <dbReference type="ChEBI" id="CHEBI:57595"/>
    </ligand>
</feature>
<dbReference type="Pfam" id="PF03129">
    <property type="entry name" value="HGTP_anticodon"/>
    <property type="match status" value="1"/>
</dbReference>
<dbReference type="PIRSF" id="PIRSF001549">
    <property type="entry name" value="His-tRNA_synth"/>
    <property type="match status" value="1"/>
</dbReference>
<dbReference type="GO" id="GO:0016740">
    <property type="term" value="F:transferase activity"/>
    <property type="evidence" value="ECO:0007669"/>
    <property type="project" value="UniProtKB-ARBA"/>
</dbReference>
<keyword evidence="8 11" id="KW-0648">Protein biosynthesis</keyword>
<dbReference type="Gene3D" id="3.30.930.10">
    <property type="entry name" value="Bira Bifunctional Protein, Domain 2"/>
    <property type="match status" value="1"/>
</dbReference>
<evidence type="ECO:0000256" key="8">
    <source>
        <dbReference type="ARBA" id="ARBA00022917"/>
    </source>
</evidence>
<dbReference type="InterPro" id="IPR041715">
    <property type="entry name" value="HisRS-like_core"/>
</dbReference>
<dbReference type="InterPro" id="IPR036621">
    <property type="entry name" value="Anticodon-bd_dom_sf"/>
</dbReference>
<dbReference type="PANTHER" id="PTHR43707:SF1">
    <property type="entry name" value="HISTIDINE--TRNA LIGASE, MITOCHONDRIAL-RELATED"/>
    <property type="match status" value="1"/>
</dbReference>
<evidence type="ECO:0000256" key="1">
    <source>
        <dbReference type="ARBA" id="ARBA00004496"/>
    </source>
</evidence>
<feature type="binding site" evidence="12">
    <location>
        <position position="123"/>
    </location>
    <ligand>
        <name>L-histidine</name>
        <dbReference type="ChEBI" id="CHEBI:57595"/>
    </ligand>
</feature>
<organism evidence="14 15">
    <name type="scientific">[Clostridium] leptum DSM 753</name>
    <dbReference type="NCBI Taxonomy" id="428125"/>
    <lineage>
        <taxon>Bacteria</taxon>
        <taxon>Bacillati</taxon>
        <taxon>Bacillota</taxon>
        <taxon>Clostridia</taxon>
        <taxon>Eubacteriales</taxon>
        <taxon>Oscillospiraceae</taxon>
        <taxon>Oscillospiraceae incertae sedis</taxon>
    </lineage>
</organism>
<dbReference type="PANTHER" id="PTHR43707">
    <property type="entry name" value="HISTIDYL-TRNA SYNTHETASE"/>
    <property type="match status" value="1"/>
</dbReference>